<dbReference type="InterPro" id="IPR001447">
    <property type="entry name" value="Arylamine_N-AcTrfase"/>
</dbReference>
<organism evidence="2 3">
    <name type="scientific">Methylomonas rivi</name>
    <dbReference type="NCBI Taxonomy" id="2952226"/>
    <lineage>
        <taxon>Bacteria</taxon>
        <taxon>Pseudomonadati</taxon>
        <taxon>Pseudomonadota</taxon>
        <taxon>Gammaproteobacteria</taxon>
        <taxon>Methylococcales</taxon>
        <taxon>Methylococcaceae</taxon>
        <taxon>Methylomonas</taxon>
    </lineage>
</organism>
<dbReference type="Gene3D" id="2.40.128.150">
    <property type="entry name" value="Cysteine proteinases"/>
    <property type="match status" value="1"/>
</dbReference>
<dbReference type="Pfam" id="PF00797">
    <property type="entry name" value="Acetyltransf_2"/>
    <property type="match status" value="1"/>
</dbReference>
<dbReference type="Gene3D" id="3.30.2140.10">
    <property type="entry name" value="Arylamine N-acetyltransferase"/>
    <property type="match status" value="1"/>
</dbReference>
<protein>
    <submittedName>
        <fullName evidence="2">Arylamine N-acetyltransferase</fullName>
    </submittedName>
</protein>
<comment type="caution">
    <text evidence="2">The sequence shown here is derived from an EMBL/GenBank/DDBJ whole genome shotgun (WGS) entry which is preliminary data.</text>
</comment>
<evidence type="ECO:0000313" key="2">
    <source>
        <dbReference type="EMBL" id="MCQ8127308.1"/>
    </source>
</evidence>
<dbReference type="PANTHER" id="PTHR11786">
    <property type="entry name" value="N-HYDROXYARYLAMINE O-ACETYLTRANSFERASE"/>
    <property type="match status" value="1"/>
</dbReference>
<gene>
    <name evidence="2" type="ORF">NP596_02465</name>
</gene>
<dbReference type="EMBL" id="JANIBK010000006">
    <property type="protein sequence ID" value="MCQ8127308.1"/>
    <property type="molecule type" value="Genomic_DNA"/>
</dbReference>
<evidence type="ECO:0000256" key="1">
    <source>
        <dbReference type="ARBA" id="ARBA00006547"/>
    </source>
</evidence>
<dbReference type="PANTHER" id="PTHR11786:SF0">
    <property type="entry name" value="ARYLAMINE N-ACETYLTRANSFERASE 4-RELATED"/>
    <property type="match status" value="1"/>
</dbReference>
<dbReference type="RefSeq" id="WP_256613624.1">
    <property type="nucleotide sequence ID" value="NZ_JANIBK010000006.1"/>
</dbReference>
<dbReference type="SUPFAM" id="SSF54001">
    <property type="entry name" value="Cysteine proteinases"/>
    <property type="match status" value="1"/>
</dbReference>
<evidence type="ECO:0000313" key="3">
    <source>
        <dbReference type="Proteomes" id="UP001524586"/>
    </source>
</evidence>
<dbReference type="InterPro" id="IPR038765">
    <property type="entry name" value="Papain-like_cys_pep_sf"/>
</dbReference>
<name>A0ABT1U167_9GAMM</name>
<dbReference type="Proteomes" id="UP001524586">
    <property type="component" value="Unassembled WGS sequence"/>
</dbReference>
<keyword evidence="3" id="KW-1185">Reference proteome</keyword>
<comment type="similarity">
    <text evidence="1">Belongs to the arylamine N-acetyltransferase family.</text>
</comment>
<proteinExistence type="inferred from homology"/>
<accession>A0ABT1U167</accession>
<sequence length="267" mass="29721">MTFRIDDYLTRIGLSQPESTAAGLARLQQAQLNAIAFENIDPLLGVLPNLETPAVVEKVLKQGRGGYCFELNGLLALALDELGFDYHPIMARVRMGHREGGPRHHLAFIAEADGESWLVDAGFGGPSARLPLRLEFENEQQQHHDSYRIRYEPHSGERVLEIRRDGDWFALYSFDRAAVRRCDLDAANILCSTWDQSPLSQNLLLCRNTARGRIHLYNQTFSEFNAGVQTDITVETAEHLGDLVRNDFGVAINDAELAAIAGHLGLA</sequence>
<reference evidence="2 3" key="1">
    <citation type="submission" date="2022-07" db="EMBL/GenBank/DDBJ databases">
        <title>Methylomonas rivi sp. nov., Methylomonas rosea sp. nov., Methylomonas aureus sp. nov. and Methylomonas subterranea sp. nov., four novel methanotrophs isolated from a freshwater creek and the deep terrestrial subsurface.</title>
        <authorList>
            <person name="Abin C."/>
            <person name="Sankaranarayanan K."/>
            <person name="Garner C."/>
            <person name="Sindelar R."/>
            <person name="Kotary K."/>
            <person name="Garner R."/>
            <person name="Barclay S."/>
            <person name="Lawson P."/>
            <person name="Krumholz L."/>
        </authorList>
    </citation>
    <scope>NUCLEOTIDE SEQUENCE [LARGE SCALE GENOMIC DNA]</scope>
    <source>
        <strain evidence="2 3">WSC-6</strain>
    </source>
</reference>